<evidence type="ECO:0000256" key="13">
    <source>
        <dbReference type="ARBA" id="ARBA00023231"/>
    </source>
</evidence>
<dbReference type="GO" id="GO:0006355">
    <property type="term" value="P:regulation of DNA-templated transcription"/>
    <property type="evidence" value="ECO:0007669"/>
    <property type="project" value="InterPro"/>
</dbReference>
<feature type="domain" description="Sigma-54 factor interaction" evidence="18">
    <location>
        <begin position="150"/>
        <end position="378"/>
    </location>
</feature>
<dbReference type="Gene3D" id="3.40.50.300">
    <property type="entry name" value="P-loop containing nucleotide triphosphate hydrolases"/>
    <property type="match status" value="1"/>
</dbReference>
<dbReference type="Pfam" id="PF00072">
    <property type="entry name" value="Response_reg"/>
    <property type="match status" value="1"/>
</dbReference>
<evidence type="ECO:0000256" key="10">
    <source>
        <dbReference type="ARBA" id="ARBA00023125"/>
    </source>
</evidence>
<dbReference type="SUPFAM" id="SSF52172">
    <property type="entry name" value="CheY-like"/>
    <property type="match status" value="1"/>
</dbReference>
<reference evidence="20 21" key="1">
    <citation type="submission" date="2019-02" db="EMBL/GenBank/DDBJ databases">
        <title>Deep-cultivation of Planctomycetes and their phenomic and genomic characterization uncovers novel biology.</title>
        <authorList>
            <person name="Wiegand S."/>
            <person name="Jogler M."/>
            <person name="Boedeker C."/>
            <person name="Pinto D."/>
            <person name="Vollmers J."/>
            <person name="Rivas-Marin E."/>
            <person name="Kohn T."/>
            <person name="Peeters S.H."/>
            <person name="Heuer A."/>
            <person name="Rast P."/>
            <person name="Oberbeckmann S."/>
            <person name="Bunk B."/>
            <person name="Jeske O."/>
            <person name="Meyerdierks A."/>
            <person name="Storesund J.E."/>
            <person name="Kallscheuer N."/>
            <person name="Luecker S."/>
            <person name="Lage O.M."/>
            <person name="Pohl T."/>
            <person name="Merkel B.J."/>
            <person name="Hornburger P."/>
            <person name="Mueller R.-W."/>
            <person name="Bruemmer F."/>
            <person name="Labrenz M."/>
            <person name="Spormann A.M."/>
            <person name="Op den Camp H."/>
            <person name="Overmann J."/>
            <person name="Amann R."/>
            <person name="Jetten M.S.M."/>
            <person name="Mascher T."/>
            <person name="Medema M.H."/>
            <person name="Devos D.P."/>
            <person name="Kaster A.-K."/>
            <person name="Ovreas L."/>
            <person name="Rohde M."/>
            <person name="Galperin M.Y."/>
            <person name="Jogler C."/>
        </authorList>
    </citation>
    <scope>NUCLEOTIDE SEQUENCE [LARGE SCALE GENOMIC DNA]</scope>
    <source>
        <strain evidence="20 21">ETA_A8</strain>
    </source>
</reference>
<dbReference type="InterPro" id="IPR027417">
    <property type="entry name" value="P-loop_NTPase"/>
</dbReference>
<keyword evidence="9" id="KW-0805">Transcription regulation</keyword>
<dbReference type="PANTHER" id="PTHR32071:SF95">
    <property type="entry name" value="DNA-BINDING TRANSCRIPTIONAL REGULATOR NTRC"/>
    <property type="match status" value="1"/>
</dbReference>
<dbReference type="InterPro" id="IPR011006">
    <property type="entry name" value="CheY-like_superfamily"/>
</dbReference>
<evidence type="ECO:0000256" key="15">
    <source>
        <dbReference type="ARBA" id="ARBA00031910"/>
    </source>
</evidence>
<evidence type="ECO:0000256" key="3">
    <source>
        <dbReference type="ARBA" id="ARBA00022490"/>
    </source>
</evidence>
<evidence type="ECO:0000256" key="17">
    <source>
        <dbReference type="SAM" id="MobiDB-lite"/>
    </source>
</evidence>
<name>A0A517Y6A3_9BACT</name>
<dbReference type="SUPFAM" id="SSF52540">
    <property type="entry name" value="P-loop containing nucleoside triphosphate hydrolases"/>
    <property type="match status" value="1"/>
</dbReference>
<keyword evidence="4" id="KW-0678">Repressor</keyword>
<dbReference type="GO" id="GO:0005737">
    <property type="term" value="C:cytoplasm"/>
    <property type="evidence" value="ECO:0007669"/>
    <property type="project" value="UniProtKB-SubCell"/>
</dbReference>
<dbReference type="Pfam" id="PF25601">
    <property type="entry name" value="AAA_lid_14"/>
    <property type="match status" value="1"/>
</dbReference>
<evidence type="ECO:0000256" key="9">
    <source>
        <dbReference type="ARBA" id="ARBA00023015"/>
    </source>
</evidence>
<feature type="modified residue" description="4-aspartylphosphate" evidence="16">
    <location>
        <position position="59"/>
    </location>
</feature>
<evidence type="ECO:0000256" key="16">
    <source>
        <dbReference type="PROSITE-ProRule" id="PRU00169"/>
    </source>
</evidence>
<dbReference type="Gene3D" id="3.40.50.2300">
    <property type="match status" value="1"/>
</dbReference>
<dbReference type="InterPro" id="IPR001789">
    <property type="entry name" value="Sig_transdc_resp-reg_receiver"/>
</dbReference>
<evidence type="ECO:0000313" key="20">
    <source>
        <dbReference type="EMBL" id="QDU25750.1"/>
    </source>
</evidence>
<dbReference type="PROSITE" id="PS50110">
    <property type="entry name" value="RESPONSE_REGULATORY"/>
    <property type="match status" value="1"/>
</dbReference>
<organism evidence="20 21">
    <name type="scientific">Anatilimnocola aggregata</name>
    <dbReference type="NCBI Taxonomy" id="2528021"/>
    <lineage>
        <taxon>Bacteria</taxon>
        <taxon>Pseudomonadati</taxon>
        <taxon>Planctomycetota</taxon>
        <taxon>Planctomycetia</taxon>
        <taxon>Pirellulales</taxon>
        <taxon>Pirellulaceae</taxon>
        <taxon>Anatilimnocola</taxon>
    </lineage>
</organism>
<gene>
    <name evidence="20" type="primary">zraR_1</name>
    <name evidence="20" type="ORF">ETAA8_08200</name>
</gene>
<dbReference type="Pfam" id="PF02954">
    <property type="entry name" value="HTH_8"/>
    <property type="match status" value="1"/>
</dbReference>
<keyword evidence="13" id="KW-0535">Nitrogen fixation</keyword>
<dbReference type="InterPro" id="IPR003593">
    <property type="entry name" value="AAA+_ATPase"/>
</dbReference>
<keyword evidence="8" id="KW-0902">Two-component regulatory system</keyword>
<dbReference type="PANTHER" id="PTHR32071">
    <property type="entry name" value="TRANSCRIPTIONAL REGULATORY PROTEIN"/>
    <property type="match status" value="1"/>
</dbReference>
<dbReference type="PRINTS" id="PR01590">
    <property type="entry name" value="HTHFIS"/>
</dbReference>
<dbReference type="SMART" id="SM00448">
    <property type="entry name" value="REC"/>
    <property type="match status" value="1"/>
</dbReference>
<evidence type="ECO:0000256" key="5">
    <source>
        <dbReference type="ARBA" id="ARBA00022553"/>
    </source>
</evidence>
<evidence type="ECO:0000259" key="18">
    <source>
        <dbReference type="PROSITE" id="PS50045"/>
    </source>
</evidence>
<dbReference type="EMBL" id="CP036274">
    <property type="protein sequence ID" value="QDU25750.1"/>
    <property type="molecule type" value="Genomic_DNA"/>
</dbReference>
<comment type="subcellular location">
    <subcellularLocation>
        <location evidence="1">Cytoplasm</location>
    </subcellularLocation>
</comment>
<evidence type="ECO:0000256" key="11">
    <source>
        <dbReference type="ARBA" id="ARBA00023159"/>
    </source>
</evidence>
<keyword evidence="21" id="KW-1185">Reference proteome</keyword>
<dbReference type="InterPro" id="IPR002197">
    <property type="entry name" value="HTH_Fis"/>
</dbReference>
<dbReference type="GO" id="GO:0000160">
    <property type="term" value="P:phosphorelay signal transduction system"/>
    <property type="evidence" value="ECO:0007669"/>
    <property type="project" value="UniProtKB-KW"/>
</dbReference>
<evidence type="ECO:0000256" key="4">
    <source>
        <dbReference type="ARBA" id="ARBA00022491"/>
    </source>
</evidence>
<dbReference type="Proteomes" id="UP000315017">
    <property type="component" value="Chromosome"/>
</dbReference>
<dbReference type="KEGG" id="aagg:ETAA8_08200"/>
<keyword evidence="10" id="KW-0238">DNA-binding</keyword>
<dbReference type="OrthoDB" id="9803970at2"/>
<dbReference type="SMART" id="SM00382">
    <property type="entry name" value="AAA"/>
    <property type="match status" value="1"/>
</dbReference>
<dbReference type="InterPro" id="IPR058031">
    <property type="entry name" value="AAA_lid_NorR"/>
</dbReference>
<evidence type="ECO:0000256" key="7">
    <source>
        <dbReference type="ARBA" id="ARBA00022840"/>
    </source>
</evidence>
<dbReference type="CDD" id="cd00009">
    <property type="entry name" value="AAA"/>
    <property type="match status" value="1"/>
</dbReference>
<keyword evidence="12" id="KW-0804">Transcription</keyword>
<proteinExistence type="predicted"/>
<dbReference type="InterPro" id="IPR002078">
    <property type="entry name" value="Sigma_54_int"/>
</dbReference>
<sequence>MKNPNGNRLPRLLVVDDDPLVIRLAQSLFSDEQYSFLAARTGEQALQLLAQRPSVLILDNILPDMDGLAVLAEIRKVDPHLPVIFITARGTSQTAIEAMKRGAFDYLHKPLDLSVLEHQVQLALEARRLMHEPVVIAAERDATSEPTDALVGHGTLMSEVFKAIGRAASRDVPVLLQGEPGTGKALVARAIYQNSGRNTRPFRVLKCTDLDGPALEQELFGLDATGAGEQVGRLEQCDGGTLLLEEIAELTPPVQSKLFRLITTGSFERGNGGQMISTNVRLLCTTSQDLEPLVAQRHFRPDLYYALRALSITLPPLRQRREDLPALVDHFVQRFMHLSPQYNQKQVRVSSEAIDLLIEHSWPGNLDELQSVLQQTLIENTGTVLASGSLLRSLHKGTSSEGANPDQLQPAESYWQKFVAAGLARGSTQLYSEAIADMERHVVALVLTSTVGNQARAARILGITRGNLRKKLRALGLLPPSQADEALPDDGTATDADELLP</sequence>
<dbReference type="InterPro" id="IPR009057">
    <property type="entry name" value="Homeodomain-like_sf"/>
</dbReference>
<keyword evidence="5 16" id="KW-0597">Phosphoprotein</keyword>
<evidence type="ECO:0000256" key="6">
    <source>
        <dbReference type="ARBA" id="ARBA00022741"/>
    </source>
</evidence>
<evidence type="ECO:0000256" key="2">
    <source>
        <dbReference type="ARBA" id="ARBA00019059"/>
    </source>
</evidence>
<evidence type="ECO:0000259" key="19">
    <source>
        <dbReference type="PROSITE" id="PS50110"/>
    </source>
</evidence>
<keyword evidence="7" id="KW-0067">ATP-binding</keyword>
<evidence type="ECO:0000256" key="8">
    <source>
        <dbReference type="ARBA" id="ARBA00023012"/>
    </source>
</evidence>
<evidence type="ECO:0000256" key="12">
    <source>
        <dbReference type="ARBA" id="ARBA00023163"/>
    </source>
</evidence>
<dbReference type="GO" id="GO:0005524">
    <property type="term" value="F:ATP binding"/>
    <property type="evidence" value="ECO:0007669"/>
    <property type="project" value="UniProtKB-KW"/>
</dbReference>
<evidence type="ECO:0000313" key="21">
    <source>
        <dbReference type="Proteomes" id="UP000315017"/>
    </source>
</evidence>
<dbReference type="SUPFAM" id="SSF46689">
    <property type="entry name" value="Homeodomain-like"/>
    <property type="match status" value="1"/>
</dbReference>
<protein>
    <recommendedName>
        <fullName evidence="2">DNA-binding transcriptional regulator NtrC</fullName>
    </recommendedName>
    <alternativeName>
        <fullName evidence="14">Nitrogen regulation protein NR(I)</fullName>
    </alternativeName>
    <alternativeName>
        <fullName evidence="15">Nitrogen regulator I</fullName>
    </alternativeName>
</protein>
<dbReference type="AlphaFoldDB" id="A0A517Y6A3"/>
<dbReference type="GO" id="GO:0043565">
    <property type="term" value="F:sequence-specific DNA binding"/>
    <property type="evidence" value="ECO:0007669"/>
    <property type="project" value="InterPro"/>
</dbReference>
<dbReference type="RefSeq" id="WP_145085215.1">
    <property type="nucleotide sequence ID" value="NZ_CP036274.1"/>
</dbReference>
<accession>A0A517Y6A3</accession>
<dbReference type="Gene3D" id="1.10.10.60">
    <property type="entry name" value="Homeodomain-like"/>
    <property type="match status" value="1"/>
</dbReference>
<dbReference type="Gene3D" id="1.10.8.60">
    <property type="match status" value="1"/>
</dbReference>
<dbReference type="PROSITE" id="PS50045">
    <property type="entry name" value="SIGMA54_INTERACT_4"/>
    <property type="match status" value="1"/>
</dbReference>
<evidence type="ECO:0000256" key="14">
    <source>
        <dbReference type="ARBA" id="ARBA00029881"/>
    </source>
</evidence>
<keyword evidence="11" id="KW-0010">Activator</keyword>
<dbReference type="Pfam" id="PF00158">
    <property type="entry name" value="Sigma54_activat"/>
    <property type="match status" value="1"/>
</dbReference>
<keyword evidence="6" id="KW-0547">Nucleotide-binding</keyword>
<feature type="domain" description="Response regulatory" evidence="19">
    <location>
        <begin position="11"/>
        <end position="124"/>
    </location>
</feature>
<keyword evidence="3" id="KW-0963">Cytoplasm</keyword>
<evidence type="ECO:0000256" key="1">
    <source>
        <dbReference type="ARBA" id="ARBA00004496"/>
    </source>
</evidence>
<feature type="region of interest" description="Disordered" evidence="17">
    <location>
        <begin position="481"/>
        <end position="501"/>
    </location>
</feature>